<comment type="caution">
    <text evidence="1">The sequence shown here is derived from an EMBL/GenBank/DDBJ whole genome shotgun (WGS) entry which is preliminary data.</text>
</comment>
<keyword evidence="2" id="KW-1185">Reference proteome</keyword>
<evidence type="ECO:0000313" key="2">
    <source>
        <dbReference type="Proteomes" id="UP001318860"/>
    </source>
</evidence>
<dbReference type="Proteomes" id="UP001318860">
    <property type="component" value="Unassembled WGS sequence"/>
</dbReference>
<protein>
    <submittedName>
        <fullName evidence="1">Uncharacterized protein</fullName>
    </submittedName>
</protein>
<gene>
    <name evidence="1" type="ORF">DH2020_048862</name>
</gene>
<organism evidence="1 2">
    <name type="scientific">Rehmannia glutinosa</name>
    <name type="common">Chinese foxglove</name>
    <dbReference type="NCBI Taxonomy" id="99300"/>
    <lineage>
        <taxon>Eukaryota</taxon>
        <taxon>Viridiplantae</taxon>
        <taxon>Streptophyta</taxon>
        <taxon>Embryophyta</taxon>
        <taxon>Tracheophyta</taxon>
        <taxon>Spermatophyta</taxon>
        <taxon>Magnoliopsida</taxon>
        <taxon>eudicotyledons</taxon>
        <taxon>Gunneridae</taxon>
        <taxon>Pentapetalae</taxon>
        <taxon>asterids</taxon>
        <taxon>lamiids</taxon>
        <taxon>Lamiales</taxon>
        <taxon>Orobanchaceae</taxon>
        <taxon>Rehmannieae</taxon>
        <taxon>Rehmannia</taxon>
    </lineage>
</organism>
<dbReference type="EMBL" id="JABTTQ020003454">
    <property type="protein sequence ID" value="KAK6117406.1"/>
    <property type="molecule type" value="Genomic_DNA"/>
</dbReference>
<proteinExistence type="predicted"/>
<dbReference type="PANTHER" id="PTHR47481">
    <property type="match status" value="1"/>
</dbReference>
<reference evidence="1 2" key="1">
    <citation type="journal article" date="2021" name="Comput. Struct. Biotechnol. J.">
        <title>De novo genome assembly of the potent medicinal plant Rehmannia glutinosa using nanopore technology.</title>
        <authorList>
            <person name="Ma L."/>
            <person name="Dong C."/>
            <person name="Song C."/>
            <person name="Wang X."/>
            <person name="Zheng X."/>
            <person name="Niu Y."/>
            <person name="Chen S."/>
            <person name="Feng W."/>
        </authorList>
    </citation>
    <scope>NUCLEOTIDE SEQUENCE [LARGE SCALE GENOMIC DNA]</scope>
    <source>
        <strain evidence="1">DH-2019</strain>
    </source>
</reference>
<dbReference type="PANTHER" id="PTHR47481:SF31">
    <property type="entry name" value="OS01G0873500 PROTEIN"/>
    <property type="match status" value="1"/>
</dbReference>
<accession>A0ABR0U524</accession>
<name>A0ABR0U524_REHGL</name>
<dbReference type="Pfam" id="PF14223">
    <property type="entry name" value="Retrotran_gag_2"/>
    <property type="match status" value="1"/>
</dbReference>
<sequence>MKKALEGRREWDSRTMESPYYGYFGGFPKPKVAQTCFGFLIGKTTGPDPLILNTETNESEPNPEYENYLRQDQLLASWILSSFSESVLSFVIGLDRAFEIWKYLETSFASQSKARLMQHKFQLQNLKEGTLNLRKYLNKAKACCDALASVGHKLSEEDQVMHVFSGLPSEYNQVIVTKTSAIRLFVSQGIGGPYQRGRGGSNYKGRRAKFYGNNKLVCQVCHIPGHTADRCYYRFDQGYNTNPQNQTAG</sequence>
<evidence type="ECO:0000313" key="1">
    <source>
        <dbReference type="EMBL" id="KAK6117406.1"/>
    </source>
</evidence>